<proteinExistence type="inferred from homology"/>
<dbReference type="InterPro" id="IPR035513">
    <property type="entry name" value="Invertase/methylesterase_inhib"/>
</dbReference>
<dbReference type="PANTHER" id="PTHR36710">
    <property type="entry name" value="PECTINESTERASE INHIBITOR-LIKE"/>
    <property type="match status" value="1"/>
</dbReference>
<dbReference type="Gene3D" id="1.20.140.40">
    <property type="entry name" value="Invertase/pectin methylesterase inhibitor family protein"/>
    <property type="match status" value="1"/>
</dbReference>
<dbReference type="InterPro" id="IPR006501">
    <property type="entry name" value="Pectinesterase_inhib_dom"/>
</dbReference>
<dbReference type="PANTHER" id="PTHR36710:SF18">
    <property type="entry name" value="PECTINESTERASE INHIBITOR 5-RELATED"/>
    <property type="match status" value="1"/>
</dbReference>
<sequence>MNTISKVFVLMLITLWPNQILAQNLIITACDKTLYKELCRKTLQNDPESRAATSLEVLAKVALKNATSTATQIHDQVKKLLKSASKPIKAALRDCNEVYQDALEQLDDTNTSFITKNYDISTYVSAAMDDADTCDQSIEEMTPGKSPIGSQGTTFSQLCSIVLALAKQVNGKGR</sequence>
<evidence type="ECO:0000256" key="2">
    <source>
        <dbReference type="ARBA" id="ARBA00023157"/>
    </source>
</evidence>
<dbReference type="SUPFAM" id="SSF101148">
    <property type="entry name" value="Plant invertase/pectin methylesterase inhibitor"/>
    <property type="match status" value="1"/>
</dbReference>
<evidence type="ECO:0000256" key="4">
    <source>
        <dbReference type="SAM" id="SignalP"/>
    </source>
</evidence>
<protein>
    <recommendedName>
        <fullName evidence="5">Pectinesterase inhibitor domain-containing protein</fullName>
    </recommendedName>
</protein>
<evidence type="ECO:0000313" key="7">
    <source>
        <dbReference type="Proteomes" id="UP000327013"/>
    </source>
</evidence>
<keyword evidence="2" id="KW-1015">Disulfide bond</keyword>
<accession>A0A5N6RE14</accession>
<name>A0A5N6RE14_9ROSI</name>
<feature type="domain" description="Pectinesterase inhibitor" evidence="5">
    <location>
        <begin position="21"/>
        <end position="165"/>
    </location>
</feature>
<evidence type="ECO:0000313" key="6">
    <source>
        <dbReference type="EMBL" id="KAE8075991.1"/>
    </source>
</evidence>
<organism evidence="6 7">
    <name type="scientific">Carpinus fangiana</name>
    <dbReference type="NCBI Taxonomy" id="176857"/>
    <lineage>
        <taxon>Eukaryota</taxon>
        <taxon>Viridiplantae</taxon>
        <taxon>Streptophyta</taxon>
        <taxon>Embryophyta</taxon>
        <taxon>Tracheophyta</taxon>
        <taxon>Spermatophyta</taxon>
        <taxon>Magnoliopsida</taxon>
        <taxon>eudicotyledons</taxon>
        <taxon>Gunneridae</taxon>
        <taxon>Pentapetalae</taxon>
        <taxon>rosids</taxon>
        <taxon>fabids</taxon>
        <taxon>Fagales</taxon>
        <taxon>Betulaceae</taxon>
        <taxon>Carpinus</taxon>
    </lineage>
</organism>
<feature type="signal peptide" evidence="4">
    <location>
        <begin position="1"/>
        <end position="22"/>
    </location>
</feature>
<dbReference type="NCBIfam" id="TIGR01614">
    <property type="entry name" value="PME_inhib"/>
    <property type="match status" value="1"/>
</dbReference>
<feature type="chain" id="PRO_5024427625" description="Pectinesterase inhibitor domain-containing protein" evidence="4">
    <location>
        <begin position="23"/>
        <end position="174"/>
    </location>
</feature>
<dbReference type="OrthoDB" id="1899334at2759"/>
<dbReference type="GO" id="GO:0004857">
    <property type="term" value="F:enzyme inhibitor activity"/>
    <property type="evidence" value="ECO:0007669"/>
    <property type="project" value="InterPro"/>
</dbReference>
<dbReference type="Pfam" id="PF04043">
    <property type="entry name" value="PMEI"/>
    <property type="match status" value="1"/>
</dbReference>
<dbReference type="PROSITE" id="PS51257">
    <property type="entry name" value="PROKAR_LIPOPROTEIN"/>
    <property type="match status" value="1"/>
</dbReference>
<dbReference type="AlphaFoldDB" id="A0A5N6RE14"/>
<gene>
    <name evidence="6" type="ORF">FH972_014668</name>
</gene>
<dbReference type="EMBL" id="CM017326">
    <property type="protein sequence ID" value="KAE8075991.1"/>
    <property type="molecule type" value="Genomic_DNA"/>
</dbReference>
<reference evidence="6 7" key="1">
    <citation type="submission" date="2019-06" db="EMBL/GenBank/DDBJ databases">
        <title>A chromosomal-level reference genome of Carpinus fangiana (Coryloideae, Betulaceae).</title>
        <authorList>
            <person name="Yang X."/>
            <person name="Wang Z."/>
            <person name="Zhang L."/>
            <person name="Hao G."/>
            <person name="Liu J."/>
            <person name="Yang Y."/>
        </authorList>
    </citation>
    <scope>NUCLEOTIDE SEQUENCE [LARGE SCALE GENOMIC DNA]</scope>
    <source>
        <strain evidence="6">Cfa_2016G</strain>
        <tissue evidence="6">Leaf</tissue>
    </source>
</reference>
<dbReference type="CDD" id="cd15801">
    <property type="entry name" value="PMEI-like_1"/>
    <property type="match status" value="1"/>
</dbReference>
<dbReference type="InterPro" id="IPR052421">
    <property type="entry name" value="PCW_Enzyme_Inhibitor"/>
</dbReference>
<evidence type="ECO:0000259" key="5">
    <source>
        <dbReference type="SMART" id="SM00856"/>
    </source>
</evidence>
<comment type="similarity">
    <text evidence="3">Belongs to the PMEI family.</text>
</comment>
<evidence type="ECO:0000256" key="3">
    <source>
        <dbReference type="ARBA" id="ARBA00038471"/>
    </source>
</evidence>
<dbReference type="Proteomes" id="UP000327013">
    <property type="component" value="Chromosome 6"/>
</dbReference>
<dbReference type="SMART" id="SM00856">
    <property type="entry name" value="PMEI"/>
    <property type="match status" value="1"/>
</dbReference>
<evidence type="ECO:0000256" key="1">
    <source>
        <dbReference type="ARBA" id="ARBA00022729"/>
    </source>
</evidence>
<keyword evidence="1 4" id="KW-0732">Signal</keyword>
<keyword evidence="7" id="KW-1185">Reference proteome</keyword>